<dbReference type="Pfam" id="PF00656">
    <property type="entry name" value="Peptidase_C14"/>
    <property type="match status" value="1"/>
</dbReference>
<protein>
    <submittedName>
        <fullName evidence="4">Caspase family protein</fullName>
    </submittedName>
</protein>
<accession>A0AAE9Y165</accession>
<organism evidence="4 5">
    <name type="scientific">Rhodopseudomonas palustris (strain ATCC BAA-98 / CGA009)</name>
    <dbReference type="NCBI Taxonomy" id="258594"/>
    <lineage>
        <taxon>Bacteria</taxon>
        <taxon>Pseudomonadati</taxon>
        <taxon>Pseudomonadota</taxon>
        <taxon>Alphaproteobacteria</taxon>
        <taxon>Hyphomicrobiales</taxon>
        <taxon>Nitrobacteraceae</taxon>
        <taxon>Rhodopseudomonas</taxon>
    </lineage>
</organism>
<evidence type="ECO:0000313" key="5">
    <source>
        <dbReference type="Proteomes" id="UP000001426"/>
    </source>
</evidence>
<feature type="signal peptide" evidence="2">
    <location>
        <begin position="1"/>
        <end position="21"/>
    </location>
</feature>
<name>A0AAE9Y165_RHOPA</name>
<dbReference type="PANTHER" id="PTHR22576">
    <property type="entry name" value="MUCOSA ASSOCIATED LYMPHOID TISSUE LYMPHOMA TRANSLOCATION PROTEIN 1/PARACASPASE"/>
    <property type="match status" value="1"/>
</dbReference>
<dbReference type="SUPFAM" id="SSF81901">
    <property type="entry name" value="HCP-like"/>
    <property type="match status" value="1"/>
</dbReference>
<dbReference type="InterPro" id="IPR052039">
    <property type="entry name" value="Caspase-related_regulators"/>
</dbReference>
<gene>
    <name evidence="4" type="ORF">TX73_019860</name>
</gene>
<dbReference type="SUPFAM" id="SSF52129">
    <property type="entry name" value="Caspase-like"/>
    <property type="match status" value="1"/>
</dbReference>
<dbReference type="InterPro" id="IPR011990">
    <property type="entry name" value="TPR-like_helical_dom_sf"/>
</dbReference>
<dbReference type="RefSeq" id="WP_079403117.1">
    <property type="nucleotide sequence ID" value="NZ_CP116810.1"/>
</dbReference>
<keyword evidence="2" id="KW-0732">Signal</keyword>
<dbReference type="KEGG" id="rpa:TX73_019860"/>
<dbReference type="Gene3D" id="3.40.50.1460">
    <property type="match status" value="1"/>
</dbReference>
<dbReference type="Gene3D" id="1.25.40.10">
    <property type="entry name" value="Tetratricopeptide repeat domain"/>
    <property type="match status" value="1"/>
</dbReference>
<evidence type="ECO:0000259" key="3">
    <source>
        <dbReference type="Pfam" id="PF00656"/>
    </source>
</evidence>
<dbReference type="GO" id="GO:0006508">
    <property type="term" value="P:proteolysis"/>
    <property type="evidence" value="ECO:0007669"/>
    <property type="project" value="InterPro"/>
</dbReference>
<dbReference type="Proteomes" id="UP000001426">
    <property type="component" value="Chromosome"/>
</dbReference>
<sequence>MNSRLVAAITIFGLMLSPAAAGLNKTFQRSNSLNPLSEILDRVVGRGKFQKSYALVVGVGDYDVYPKLGAPAKDAVRVADFLRDDAGFDYVVILTDEEASKAEIERLLETVFPELVGKNDRFLFYFSGHGVTRKVSRQDEGYLVLKNSKNNAWNEMINMSRVIDYAKYLGSARHGLFILDACFSGIAALQIKGDQREMKVERLSQPAQHLLTAGVENENSFALDTESVFTSAFLRAARGDARSSSRSDVVSLSEIVLEINQSIDELRVEKPAIKMSPQKYLLRNENNAGEFFFIKKARSEGYLQGRTGDPGAGGVDVSGPSDVRIPNRVTIGPDTVLFHPATGAPLLWFVRDGFDYDFFDGSGFHPRTGAKLAPFTKEEALIFEKRIREKEAEIRREAERVEKDRADREARDFAAKEALARKQEEDRKLREAEAARASEAGQRCDELAANPNDRNKVGQGASFSALKAQAADAVKACDLALKQKPSELRFKYQLARALQFSDRPRSFKLHKELVGQGYAASYDNLGWMYYTDRKDKPQAIVLFRQGIQVGDVDSMVSLAELVDRAEATPANASESKIELCRRAAELGHVGAAQCYQVEVAKQEQAEKDRAQQLEQQKMMIQLMGTIIQSATRR</sequence>
<dbReference type="GeneID" id="66894944"/>
<evidence type="ECO:0000256" key="1">
    <source>
        <dbReference type="SAM" id="Coils"/>
    </source>
</evidence>
<keyword evidence="5" id="KW-1185">Reference proteome</keyword>
<dbReference type="EMBL" id="CP116810">
    <property type="protein sequence ID" value="WCL94013.1"/>
    <property type="molecule type" value="Genomic_DNA"/>
</dbReference>
<dbReference type="PANTHER" id="PTHR22576:SF37">
    <property type="entry name" value="MUCOSA-ASSOCIATED LYMPHOID TISSUE LYMPHOMA TRANSLOCATION PROTEIN 1"/>
    <property type="match status" value="1"/>
</dbReference>
<feature type="chain" id="PRO_5041979573" evidence="2">
    <location>
        <begin position="22"/>
        <end position="633"/>
    </location>
</feature>
<evidence type="ECO:0000313" key="4">
    <source>
        <dbReference type="EMBL" id="WCL94013.1"/>
    </source>
</evidence>
<proteinExistence type="predicted"/>
<dbReference type="InterPro" id="IPR011600">
    <property type="entry name" value="Pept_C14_caspase"/>
</dbReference>
<dbReference type="AlphaFoldDB" id="A0AAE9Y165"/>
<reference evidence="4 5" key="1">
    <citation type="journal article" date="2004" name="Nat. Biotechnol.">
        <title>Complete genome sequence of the metabolically versatile photosynthetic bacterium Rhodopseudomonas palustris.</title>
        <authorList>
            <person name="Larimer F.W."/>
            <person name="Chain P."/>
            <person name="Hauser L."/>
            <person name="Lamerdin J."/>
            <person name="Malfatti S."/>
            <person name="Do L."/>
            <person name="Land M.L."/>
            <person name="Pelletier D.A."/>
            <person name="Beatty J.T."/>
            <person name="Lang A.S."/>
            <person name="Tabita F.R."/>
            <person name="Gibson J.L."/>
            <person name="Hanson T.E."/>
            <person name="Bobst C."/>
            <person name="Torres J.L."/>
            <person name="Peres C."/>
            <person name="Harrison F.H."/>
            <person name="Gibson J."/>
            <person name="Harwood C.S."/>
        </authorList>
    </citation>
    <scope>NUCLEOTIDE SEQUENCE [LARGE SCALE GENOMIC DNA]</scope>
    <source>
        <strain evidence="5">ATCC BAA-98 / CGA009</strain>
    </source>
</reference>
<feature type="domain" description="Peptidase C14 caspase" evidence="3">
    <location>
        <begin position="52"/>
        <end position="264"/>
    </location>
</feature>
<keyword evidence="1" id="KW-0175">Coiled coil</keyword>
<feature type="coiled-coil region" evidence="1">
    <location>
        <begin position="384"/>
        <end position="435"/>
    </location>
</feature>
<evidence type="ECO:0000256" key="2">
    <source>
        <dbReference type="SAM" id="SignalP"/>
    </source>
</evidence>
<dbReference type="GO" id="GO:0004197">
    <property type="term" value="F:cysteine-type endopeptidase activity"/>
    <property type="evidence" value="ECO:0007669"/>
    <property type="project" value="InterPro"/>
</dbReference>
<dbReference type="InterPro" id="IPR029030">
    <property type="entry name" value="Caspase-like_dom_sf"/>
</dbReference>